<reference evidence="2" key="2">
    <citation type="submission" date="2021-09" db="EMBL/GenBank/DDBJ databases">
        <authorList>
            <person name="Jia N."/>
            <person name="Wang J."/>
            <person name="Shi W."/>
            <person name="Du L."/>
            <person name="Sun Y."/>
            <person name="Zhan W."/>
            <person name="Jiang J."/>
            <person name="Wang Q."/>
            <person name="Zhang B."/>
            <person name="Ji P."/>
            <person name="Sakyi L.B."/>
            <person name="Cui X."/>
            <person name="Yuan T."/>
            <person name="Jiang B."/>
            <person name="Yang W."/>
            <person name="Lam T.T.-Y."/>
            <person name="Chang Q."/>
            <person name="Ding S."/>
            <person name="Wang X."/>
            <person name="Zhu J."/>
            <person name="Ruan X."/>
            <person name="Zhao L."/>
            <person name="Wei J."/>
            <person name="Que T."/>
            <person name="Du C."/>
            <person name="Cheng J."/>
            <person name="Dai P."/>
            <person name="Han X."/>
            <person name="Huang E."/>
            <person name="Gao Y."/>
            <person name="Liu J."/>
            <person name="Shao H."/>
            <person name="Ye R."/>
            <person name="Li L."/>
            <person name="Wei W."/>
            <person name="Wang X."/>
            <person name="Wang C."/>
            <person name="Huo Q."/>
            <person name="Li W."/>
            <person name="Guo W."/>
            <person name="Chen H."/>
            <person name="Chen S."/>
            <person name="Zhou L."/>
            <person name="Zhou L."/>
            <person name="Ni X."/>
            <person name="Tian J."/>
            <person name="Zhou Y."/>
            <person name="Sheng Y."/>
            <person name="Liu T."/>
            <person name="Pan Y."/>
            <person name="Xia L."/>
            <person name="Li J."/>
            <person name="Zhao F."/>
            <person name="Cao W."/>
        </authorList>
    </citation>
    <scope>NUCLEOTIDE SEQUENCE</scope>
    <source>
        <strain evidence="2">Rmic-2018</strain>
        <tissue evidence="2">Larvae</tissue>
    </source>
</reference>
<proteinExistence type="predicted"/>
<evidence type="ECO:0000313" key="2">
    <source>
        <dbReference type="EMBL" id="KAH8036513.1"/>
    </source>
</evidence>
<comment type="caution">
    <text evidence="2">The sequence shown here is derived from an EMBL/GenBank/DDBJ whole genome shotgun (WGS) entry which is preliminary data.</text>
</comment>
<keyword evidence="1" id="KW-0677">Repeat</keyword>
<dbReference type="OrthoDB" id="120976at2759"/>
<dbReference type="AlphaFoldDB" id="A0A9J6EQ59"/>
<dbReference type="PANTHER" id="PTHR24111:SF0">
    <property type="entry name" value="LEUCINE-RICH REPEAT-CONTAINING PROTEIN"/>
    <property type="match status" value="1"/>
</dbReference>
<dbReference type="PANTHER" id="PTHR24111">
    <property type="entry name" value="LEUCINE-RICH REPEAT-CONTAINING PROTEIN 34"/>
    <property type="match status" value="1"/>
</dbReference>
<keyword evidence="3" id="KW-1185">Reference proteome</keyword>
<reference evidence="2" key="1">
    <citation type="journal article" date="2020" name="Cell">
        <title>Large-Scale Comparative Analyses of Tick Genomes Elucidate Their Genetic Diversity and Vector Capacities.</title>
        <authorList>
            <consortium name="Tick Genome and Microbiome Consortium (TIGMIC)"/>
            <person name="Jia N."/>
            <person name="Wang J."/>
            <person name="Shi W."/>
            <person name="Du L."/>
            <person name="Sun Y."/>
            <person name="Zhan W."/>
            <person name="Jiang J.F."/>
            <person name="Wang Q."/>
            <person name="Zhang B."/>
            <person name="Ji P."/>
            <person name="Bell-Sakyi L."/>
            <person name="Cui X.M."/>
            <person name="Yuan T.T."/>
            <person name="Jiang B.G."/>
            <person name="Yang W.F."/>
            <person name="Lam T.T."/>
            <person name="Chang Q.C."/>
            <person name="Ding S.J."/>
            <person name="Wang X.J."/>
            <person name="Zhu J.G."/>
            <person name="Ruan X.D."/>
            <person name="Zhao L."/>
            <person name="Wei J.T."/>
            <person name="Ye R.Z."/>
            <person name="Que T.C."/>
            <person name="Du C.H."/>
            <person name="Zhou Y.H."/>
            <person name="Cheng J.X."/>
            <person name="Dai P.F."/>
            <person name="Guo W.B."/>
            <person name="Han X.H."/>
            <person name="Huang E.J."/>
            <person name="Li L.F."/>
            <person name="Wei W."/>
            <person name="Gao Y.C."/>
            <person name="Liu J.Z."/>
            <person name="Shao H.Z."/>
            <person name="Wang X."/>
            <person name="Wang C.C."/>
            <person name="Yang T.C."/>
            <person name="Huo Q.B."/>
            <person name="Li W."/>
            <person name="Chen H.Y."/>
            <person name="Chen S.E."/>
            <person name="Zhou L.G."/>
            <person name="Ni X.B."/>
            <person name="Tian J.H."/>
            <person name="Sheng Y."/>
            <person name="Liu T."/>
            <person name="Pan Y.S."/>
            <person name="Xia L.Y."/>
            <person name="Li J."/>
            <person name="Zhao F."/>
            <person name="Cao W.C."/>
        </authorList>
    </citation>
    <scope>NUCLEOTIDE SEQUENCE</scope>
    <source>
        <strain evidence="2">Rmic-2018</strain>
    </source>
</reference>
<dbReference type="EMBL" id="JABSTU010000002">
    <property type="protein sequence ID" value="KAH8036513.1"/>
    <property type="molecule type" value="Genomic_DNA"/>
</dbReference>
<evidence type="ECO:0008006" key="4">
    <source>
        <dbReference type="Google" id="ProtNLM"/>
    </source>
</evidence>
<dbReference type="OMA" id="SHTHVES"/>
<accession>A0A9J6EQ59</accession>
<sequence length="638" mass="72756">MYGAYVSLEMPERKREAATLLYHLLTLHRCVVSVEVNGFIFRDHHRLICDGLRKSPSVRKLKLSLLTVAEHAAHCFASALPFMDHLRELVISQVCFDDVFVEGVCEFLANTRSLTTFAMSHTHVESQYTRAILRGLERNSTITSLALNTLIMHPDTSPSGAVFIEYLRGNRALRTLTIFSRYLNEHAKLRQIMGALMSNDTLSELNLLNFSLDDENISLITTLLAKSRTLRSFNLVDCNFTDSPLQPCMLQTENFGKVSSRIHPWLVALTENKTLVELTLNLSYFDSDDCRSFIKVLASSTNLKQVTVTQLRSEDVAAICRAMRESSMRQRFYLGTYQTIKDPVVLTECKEMTCISFDSTVVNELEPLHTTLTLLPSCSHVTSVRLRVNERFICREVSSLLAKYITNTAVLRDLTLSFFYDDTGFMAFGTELALVKALCANKSICRLTIRGLCFVETEIQMLAEMLKSSRRIYDLAFYPETYESAVLLLSKLSHGICSNYTLLYLLMSQRRELGQDWFTIVDVKRRNLALVMRAANFVMGMRRKYCAEAAELVHFNPGLVEKVRQLALVDENEALSRIRKSLKSFSELDDFMRMAGVVKYSVTCQRRNDGRKQLVDIGRDCWLCIRQYLKVGDVLDPQ</sequence>
<dbReference type="InterPro" id="IPR032675">
    <property type="entry name" value="LRR_dom_sf"/>
</dbReference>
<gene>
    <name evidence="2" type="ORF">HPB51_000778</name>
</gene>
<name>A0A9J6EQ59_RHIMP</name>
<dbReference type="Gene3D" id="3.80.10.10">
    <property type="entry name" value="Ribonuclease Inhibitor"/>
    <property type="match status" value="3"/>
</dbReference>
<protein>
    <recommendedName>
        <fullName evidence="4">Nlr family card domain protein</fullName>
    </recommendedName>
</protein>
<dbReference type="VEuPathDB" id="VectorBase:LOC119180283"/>
<evidence type="ECO:0000313" key="3">
    <source>
        <dbReference type="Proteomes" id="UP000821866"/>
    </source>
</evidence>
<evidence type="ECO:0000256" key="1">
    <source>
        <dbReference type="ARBA" id="ARBA00022737"/>
    </source>
</evidence>
<dbReference type="SUPFAM" id="SSF52047">
    <property type="entry name" value="RNI-like"/>
    <property type="match status" value="2"/>
</dbReference>
<dbReference type="Proteomes" id="UP000821866">
    <property type="component" value="Chromosome 10"/>
</dbReference>
<dbReference type="InterPro" id="IPR052201">
    <property type="entry name" value="LRR-containing_regulator"/>
</dbReference>
<organism evidence="2 3">
    <name type="scientific">Rhipicephalus microplus</name>
    <name type="common">Cattle tick</name>
    <name type="synonym">Boophilus microplus</name>
    <dbReference type="NCBI Taxonomy" id="6941"/>
    <lineage>
        <taxon>Eukaryota</taxon>
        <taxon>Metazoa</taxon>
        <taxon>Ecdysozoa</taxon>
        <taxon>Arthropoda</taxon>
        <taxon>Chelicerata</taxon>
        <taxon>Arachnida</taxon>
        <taxon>Acari</taxon>
        <taxon>Parasitiformes</taxon>
        <taxon>Ixodida</taxon>
        <taxon>Ixodoidea</taxon>
        <taxon>Ixodidae</taxon>
        <taxon>Rhipicephalinae</taxon>
        <taxon>Rhipicephalus</taxon>
        <taxon>Boophilus</taxon>
    </lineage>
</organism>